<evidence type="ECO:0000313" key="11">
    <source>
        <dbReference type="EMBL" id="VAW96254.1"/>
    </source>
</evidence>
<organism evidence="11">
    <name type="scientific">hydrothermal vent metagenome</name>
    <dbReference type="NCBI Taxonomy" id="652676"/>
    <lineage>
        <taxon>unclassified sequences</taxon>
        <taxon>metagenomes</taxon>
        <taxon>ecological metagenomes</taxon>
    </lineage>
</organism>
<dbReference type="PANTHER" id="PTHR30040">
    <property type="entry name" value="THIAMINE BIOSYNTHESIS LIPOPROTEIN APBE"/>
    <property type="match status" value="1"/>
</dbReference>
<gene>
    <name evidence="11" type="ORF">MNBD_GAMMA23-1715</name>
</gene>
<name>A0A3B1AQJ7_9ZZZZ</name>
<dbReference type="PIRSF" id="PIRSF006268">
    <property type="entry name" value="ApbE"/>
    <property type="match status" value="1"/>
</dbReference>
<comment type="cofactor">
    <cofactor evidence="1">
        <name>Mg(2+)</name>
        <dbReference type="ChEBI" id="CHEBI:18420"/>
    </cofactor>
</comment>
<dbReference type="GO" id="GO:0046872">
    <property type="term" value="F:metal ion binding"/>
    <property type="evidence" value="ECO:0007669"/>
    <property type="project" value="UniProtKB-KW"/>
</dbReference>
<keyword evidence="8" id="KW-0460">Magnesium</keyword>
<comment type="catalytic activity">
    <reaction evidence="10">
        <text>L-threonyl-[protein] + FAD = FMN-L-threonyl-[protein] + AMP + H(+)</text>
        <dbReference type="Rhea" id="RHEA:36847"/>
        <dbReference type="Rhea" id="RHEA-COMP:11060"/>
        <dbReference type="Rhea" id="RHEA-COMP:11061"/>
        <dbReference type="ChEBI" id="CHEBI:15378"/>
        <dbReference type="ChEBI" id="CHEBI:30013"/>
        <dbReference type="ChEBI" id="CHEBI:57692"/>
        <dbReference type="ChEBI" id="CHEBI:74257"/>
        <dbReference type="ChEBI" id="CHEBI:456215"/>
        <dbReference type="EC" id="2.7.1.180"/>
    </reaction>
</comment>
<evidence type="ECO:0000256" key="5">
    <source>
        <dbReference type="ARBA" id="ARBA00022679"/>
    </source>
</evidence>
<dbReference type="PANTHER" id="PTHR30040:SF2">
    <property type="entry name" value="FAD:PROTEIN FMN TRANSFERASE"/>
    <property type="match status" value="1"/>
</dbReference>
<dbReference type="Pfam" id="PF02424">
    <property type="entry name" value="ApbE"/>
    <property type="match status" value="1"/>
</dbReference>
<dbReference type="PROSITE" id="PS51257">
    <property type="entry name" value="PROKAR_LIPOPROTEIN"/>
    <property type="match status" value="1"/>
</dbReference>
<evidence type="ECO:0000256" key="1">
    <source>
        <dbReference type="ARBA" id="ARBA00001946"/>
    </source>
</evidence>
<dbReference type="Gene3D" id="3.10.520.10">
    <property type="entry name" value="ApbE-like domains"/>
    <property type="match status" value="1"/>
</dbReference>
<dbReference type="SUPFAM" id="SSF143631">
    <property type="entry name" value="ApbE-like"/>
    <property type="match status" value="1"/>
</dbReference>
<evidence type="ECO:0000256" key="10">
    <source>
        <dbReference type="ARBA" id="ARBA00048540"/>
    </source>
</evidence>
<dbReference type="InterPro" id="IPR003374">
    <property type="entry name" value="ApbE-like_sf"/>
</dbReference>
<evidence type="ECO:0000256" key="9">
    <source>
        <dbReference type="ARBA" id="ARBA00031306"/>
    </source>
</evidence>
<keyword evidence="6" id="KW-0479">Metal-binding</keyword>
<evidence type="ECO:0000256" key="7">
    <source>
        <dbReference type="ARBA" id="ARBA00022827"/>
    </source>
</evidence>
<evidence type="ECO:0000256" key="6">
    <source>
        <dbReference type="ARBA" id="ARBA00022723"/>
    </source>
</evidence>
<evidence type="ECO:0000256" key="2">
    <source>
        <dbReference type="ARBA" id="ARBA00011955"/>
    </source>
</evidence>
<keyword evidence="4" id="KW-0285">Flavoprotein</keyword>
<dbReference type="EMBL" id="UOFT01000052">
    <property type="protein sequence ID" value="VAW96254.1"/>
    <property type="molecule type" value="Genomic_DNA"/>
</dbReference>
<protein>
    <recommendedName>
        <fullName evidence="3">FAD:protein FMN transferase</fullName>
        <ecNumber evidence="2">2.7.1.180</ecNumber>
    </recommendedName>
    <alternativeName>
        <fullName evidence="9">Flavin transferase</fullName>
    </alternativeName>
</protein>
<accession>A0A3B1AQJ7</accession>
<evidence type="ECO:0000256" key="4">
    <source>
        <dbReference type="ARBA" id="ARBA00022630"/>
    </source>
</evidence>
<evidence type="ECO:0000256" key="8">
    <source>
        <dbReference type="ARBA" id="ARBA00022842"/>
    </source>
</evidence>
<proteinExistence type="predicted"/>
<dbReference type="InterPro" id="IPR024932">
    <property type="entry name" value="ApbE"/>
</dbReference>
<evidence type="ECO:0000256" key="3">
    <source>
        <dbReference type="ARBA" id="ARBA00016337"/>
    </source>
</evidence>
<keyword evidence="5 11" id="KW-0808">Transferase</keyword>
<dbReference type="AlphaFoldDB" id="A0A3B1AQJ7"/>
<dbReference type="EC" id="2.7.1.180" evidence="2"/>
<reference evidence="11" key="1">
    <citation type="submission" date="2018-06" db="EMBL/GenBank/DDBJ databases">
        <authorList>
            <person name="Zhirakovskaya E."/>
        </authorList>
    </citation>
    <scope>NUCLEOTIDE SEQUENCE</scope>
</reference>
<keyword evidence="7" id="KW-0274">FAD</keyword>
<sequence>MSPRLFQLYLTRLIFSLVLLLSVSACQQAPTSYKTSIFSFGTIIQVEVSDVSPAQAQQVFTAIEDDLKRMHILWHPWQSGPLGRTNSLCGMTSTFSAPTSVIPLIIKAKQLAIQSDHLFNPAIGNLVKLWGFQQDTFDKNTLPEDDKIQALLKANPRMTDITIKGVRFTCNNPAVRIDLGGIAKGYALEKIIANLKQNYQIENIMISAGGDLKAIGQHGERPWVIGIRDPLATDRNTAIATVKAKSGDSIFTSGSYERYYLANNKHIHHIIDPRTGYPAKGSLSVTVIHPNATTADAAATALFVAGPKQWVEVANKMGIKYVLLIDDKNNVHMTQAMLDRIEFIKEPNSLFIVRP</sequence>
<dbReference type="GO" id="GO:0016740">
    <property type="term" value="F:transferase activity"/>
    <property type="evidence" value="ECO:0007669"/>
    <property type="project" value="UniProtKB-KW"/>
</dbReference>